<sequence>MFRRRRSRVGLVLDGSAGARARAAAIVPCLRSQVSVLETSAAARGGPGAGDGVSRSRDAGHATGEVVAWAGEHGFDLIHVDGGDELLLRLAGRGFRVSTVHRHGRRSDARRLVDELAHGLLAPYPSRLAPRRVPRPVRERVAFTGWLPATRLAGSLAGAAVRDRPRTVLVLAGHRGLGPAVEELGAAAAATPDWRWVVAGAPTGSLDGIGGVEDLGPVPDVSPWLASADAAVAGASLSGVATVVAAGVPLLAVPRADRAGVEEEFVALLGAVGTAVPLHRWPGAERWPQLLAGAADLSVGTRGPADAASAPYRAAATLDGWAEDETSDAVAAALRDRLETWLAAADRADADTADADLTDPDVADVDLTDPDVADVDLAEAGTGGGDVSAHGPASGR</sequence>
<protein>
    <submittedName>
        <fullName evidence="2">Uncharacterized protein</fullName>
    </submittedName>
</protein>
<evidence type="ECO:0000313" key="2">
    <source>
        <dbReference type="EMBL" id="GGI04461.1"/>
    </source>
</evidence>
<evidence type="ECO:0000313" key="3">
    <source>
        <dbReference type="Proteomes" id="UP000650511"/>
    </source>
</evidence>
<feature type="compositionally biased region" description="Acidic residues" evidence="1">
    <location>
        <begin position="351"/>
        <end position="377"/>
    </location>
</feature>
<dbReference type="EMBL" id="BMHA01000003">
    <property type="protein sequence ID" value="GGI04461.1"/>
    <property type="molecule type" value="Genomic_DNA"/>
</dbReference>
<reference evidence="2" key="2">
    <citation type="submission" date="2020-09" db="EMBL/GenBank/DDBJ databases">
        <authorList>
            <person name="Sun Q."/>
            <person name="Zhou Y."/>
        </authorList>
    </citation>
    <scope>NUCLEOTIDE SEQUENCE</scope>
    <source>
        <strain evidence="2">CGMCC 1.14988</strain>
    </source>
</reference>
<keyword evidence="3" id="KW-1185">Reference proteome</keyword>
<organism evidence="2 3">
    <name type="scientific">Egicoccus halophilus</name>
    <dbReference type="NCBI Taxonomy" id="1670830"/>
    <lineage>
        <taxon>Bacteria</taxon>
        <taxon>Bacillati</taxon>
        <taxon>Actinomycetota</taxon>
        <taxon>Nitriliruptoria</taxon>
        <taxon>Egicoccales</taxon>
        <taxon>Egicoccaceae</taxon>
        <taxon>Egicoccus</taxon>
    </lineage>
</organism>
<proteinExistence type="predicted"/>
<name>A0A8J3A6E9_9ACTN</name>
<feature type="region of interest" description="Disordered" evidence="1">
    <location>
        <begin position="351"/>
        <end position="396"/>
    </location>
</feature>
<evidence type="ECO:0000256" key="1">
    <source>
        <dbReference type="SAM" id="MobiDB-lite"/>
    </source>
</evidence>
<dbReference type="SUPFAM" id="SSF53756">
    <property type="entry name" value="UDP-Glycosyltransferase/glycogen phosphorylase"/>
    <property type="match status" value="1"/>
</dbReference>
<gene>
    <name evidence="2" type="ORF">GCM10011354_09210</name>
</gene>
<accession>A0A8J3A6E9</accession>
<reference evidence="2" key="1">
    <citation type="journal article" date="2014" name="Int. J. Syst. Evol. Microbiol.">
        <title>Complete genome sequence of Corynebacterium casei LMG S-19264T (=DSM 44701T), isolated from a smear-ripened cheese.</title>
        <authorList>
            <consortium name="US DOE Joint Genome Institute (JGI-PGF)"/>
            <person name="Walter F."/>
            <person name="Albersmeier A."/>
            <person name="Kalinowski J."/>
            <person name="Ruckert C."/>
        </authorList>
    </citation>
    <scope>NUCLEOTIDE SEQUENCE</scope>
    <source>
        <strain evidence="2">CGMCC 1.14988</strain>
    </source>
</reference>
<dbReference type="Proteomes" id="UP000650511">
    <property type="component" value="Unassembled WGS sequence"/>
</dbReference>
<comment type="caution">
    <text evidence="2">The sequence shown here is derived from an EMBL/GenBank/DDBJ whole genome shotgun (WGS) entry which is preliminary data.</text>
</comment>
<dbReference type="AlphaFoldDB" id="A0A8J3A6E9"/>